<keyword evidence="1" id="KW-0732">Signal</keyword>
<dbReference type="AlphaFoldDB" id="A0A7I8WJ99"/>
<dbReference type="SUPFAM" id="SSF52096">
    <property type="entry name" value="ClpP/crotonase"/>
    <property type="match status" value="1"/>
</dbReference>
<keyword evidence="3" id="KW-1185">Reference proteome</keyword>
<dbReference type="PANTHER" id="PTHR32015:SF11">
    <property type="entry name" value="LIPASE"/>
    <property type="match status" value="1"/>
</dbReference>
<evidence type="ECO:0000313" key="3">
    <source>
        <dbReference type="Proteomes" id="UP000659654"/>
    </source>
</evidence>
<dbReference type="SUPFAM" id="SSF53474">
    <property type="entry name" value="alpha/beta-Hydrolases"/>
    <property type="match status" value="1"/>
</dbReference>
<dbReference type="InterPro" id="IPR001753">
    <property type="entry name" value="Enoyl-CoA_hydra/iso"/>
</dbReference>
<evidence type="ECO:0000256" key="1">
    <source>
        <dbReference type="SAM" id="SignalP"/>
    </source>
</evidence>
<name>A0A7I8WJ99_BURXY</name>
<organism evidence="2 3">
    <name type="scientific">Bursaphelenchus xylophilus</name>
    <name type="common">Pinewood nematode worm</name>
    <name type="synonym">Aphelenchoides xylophilus</name>
    <dbReference type="NCBI Taxonomy" id="6326"/>
    <lineage>
        <taxon>Eukaryota</taxon>
        <taxon>Metazoa</taxon>
        <taxon>Ecdysozoa</taxon>
        <taxon>Nematoda</taxon>
        <taxon>Chromadorea</taxon>
        <taxon>Rhabditida</taxon>
        <taxon>Tylenchina</taxon>
        <taxon>Tylenchomorpha</taxon>
        <taxon>Aphelenchoidea</taxon>
        <taxon>Aphelenchoididae</taxon>
        <taxon>Bursaphelenchus</taxon>
    </lineage>
</organism>
<feature type="signal peptide" evidence="1">
    <location>
        <begin position="1"/>
        <end position="19"/>
    </location>
</feature>
<sequence length="576" mass="64370">MMWSRLWLFLVVYLASVQSAPRGPLTDHFQNWLIANGYESDSFDRPDIGPNGSFGGRASPSDKIVNEPVIFIHGTGDAALHTQAPMATGWSRSIQYFLEQNYSSAELYATTWGDTWGTGNVVDSYNTMHTCSYLLNLRRFIEAVIAYTGAKKVDVIAHSVGVVFARKVLKGGDLIATDGNCQLGPSLAKHVDTFLGISGPNYGLCVCQLAQTVPAWCNALDGLYPGYSCEDQLLCGYTSSSCTQKDYSTFLEKLNNSPQKEADHVYAMWSDVDEVVMHHTWGKPTSRIPGMNGRWVSDRNGHVAMKDLTELRHDFPYYTKMSQEILTERRGKFLFITLNRPEKKNSINDNMYREIPQILHDANNDDGIIFTVFTGNGDYFSSGSEFKLDSTHAEKLTGSRSPIYVDMISELIDHRKILIALVNGPCVGIGMTMLTLFDLVICSDKATFTTPFTKLGIVAEGTSTFSFPSFMGRIRANRLLLFSEKIDANEAKVLGLVTEVVPHAQFQSFCDKQLKKASQLAPGALLKIKSQIMDGEYRKALRNTHKEEAIALEQKYRTSEMFEFMINAIKQRKAKL</sequence>
<proteinExistence type="predicted"/>
<protein>
    <submittedName>
        <fullName evidence="2">(pine wood nematode) hypothetical protein</fullName>
    </submittedName>
</protein>
<feature type="chain" id="PRO_5036204382" evidence="1">
    <location>
        <begin position="20"/>
        <end position="576"/>
    </location>
</feature>
<dbReference type="CDD" id="cd06558">
    <property type="entry name" value="crotonase-like"/>
    <property type="match status" value="1"/>
</dbReference>
<dbReference type="GO" id="GO:0016042">
    <property type="term" value="P:lipid catabolic process"/>
    <property type="evidence" value="ECO:0007669"/>
    <property type="project" value="InterPro"/>
</dbReference>
<dbReference type="InterPro" id="IPR029058">
    <property type="entry name" value="AB_hydrolase_fold"/>
</dbReference>
<dbReference type="PANTHER" id="PTHR32015">
    <property type="entry name" value="FASTING INDUCED LIPASE"/>
    <property type="match status" value="1"/>
</dbReference>
<dbReference type="EMBL" id="CAJFCV020000003">
    <property type="protein sequence ID" value="CAG9108453.1"/>
    <property type="molecule type" value="Genomic_DNA"/>
</dbReference>
<dbReference type="OrthoDB" id="5773018at2759"/>
<dbReference type="EMBL" id="CAJFDI010000003">
    <property type="protein sequence ID" value="CAD5221446.1"/>
    <property type="molecule type" value="Genomic_DNA"/>
</dbReference>
<gene>
    <name evidence="2" type="ORF">BXYJ_LOCUS6682</name>
</gene>
<dbReference type="Gene3D" id="3.90.226.10">
    <property type="entry name" value="2-enoyl-CoA Hydratase, Chain A, domain 1"/>
    <property type="match status" value="1"/>
</dbReference>
<dbReference type="Proteomes" id="UP000582659">
    <property type="component" value="Unassembled WGS sequence"/>
</dbReference>
<dbReference type="Pfam" id="PF00378">
    <property type="entry name" value="ECH_1"/>
    <property type="match status" value="1"/>
</dbReference>
<dbReference type="Proteomes" id="UP000659654">
    <property type="component" value="Unassembled WGS sequence"/>
</dbReference>
<dbReference type="Gene3D" id="3.40.50.1820">
    <property type="entry name" value="alpha/beta hydrolase"/>
    <property type="match status" value="1"/>
</dbReference>
<reference evidence="2" key="1">
    <citation type="submission" date="2020-09" db="EMBL/GenBank/DDBJ databases">
        <authorList>
            <person name="Kikuchi T."/>
        </authorList>
    </citation>
    <scope>NUCLEOTIDE SEQUENCE</scope>
    <source>
        <strain evidence="2">Ka4C1</strain>
    </source>
</reference>
<evidence type="ECO:0000313" key="2">
    <source>
        <dbReference type="EMBL" id="CAD5221446.1"/>
    </source>
</evidence>
<dbReference type="InterPro" id="IPR029045">
    <property type="entry name" value="ClpP/crotonase-like_dom_sf"/>
</dbReference>
<dbReference type="GO" id="GO:0016298">
    <property type="term" value="F:lipase activity"/>
    <property type="evidence" value="ECO:0007669"/>
    <property type="project" value="TreeGrafter"/>
</dbReference>
<comment type="caution">
    <text evidence="2">The sequence shown here is derived from an EMBL/GenBank/DDBJ whole genome shotgun (WGS) entry which is preliminary data.</text>
</comment>
<accession>A0A7I8WJ99</accession>
<dbReference type="SMR" id="A0A7I8WJ99"/>
<dbReference type="InterPro" id="IPR002918">
    <property type="entry name" value="Lipase_EstA/Esterase_EstB"/>
</dbReference>
<dbReference type="Pfam" id="PF01674">
    <property type="entry name" value="Lipase_2"/>
    <property type="match status" value="1"/>
</dbReference>